<dbReference type="Proteomes" id="UP000284119">
    <property type="component" value="Unassembled WGS sequence"/>
</dbReference>
<dbReference type="EMBL" id="RAHG01000010">
    <property type="protein sequence ID" value="RJT10747.1"/>
    <property type="molecule type" value="Genomic_DNA"/>
</dbReference>
<accession>A0ABX9NVX9</accession>
<reference evidence="1 2" key="1">
    <citation type="submission" date="2018-09" db="EMBL/GenBank/DDBJ databases">
        <authorList>
            <person name="Le Fleche-Mateos A."/>
        </authorList>
    </citation>
    <scope>NUCLEOTIDE SEQUENCE [LARGE SCALE GENOMIC DNA]</scope>
    <source>
        <strain evidence="1 2">DSM 30078</strain>
    </source>
</reference>
<proteinExistence type="predicted"/>
<sequence>MKDFIKIKSEWYPLDYIDAESELELGMPDSFPCLAYSVSGRNALEPEVPAFMSREELQHWLEMMKSTEEH</sequence>
<organism evidence="1 2">
    <name type="scientific">Rahnella inusitata</name>
    <dbReference type="NCBI Taxonomy" id="58169"/>
    <lineage>
        <taxon>Bacteria</taxon>
        <taxon>Pseudomonadati</taxon>
        <taxon>Pseudomonadota</taxon>
        <taxon>Gammaproteobacteria</taxon>
        <taxon>Enterobacterales</taxon>
        <taxon>Yersiniaceae</taxon>
        <taxon>Rahnella</taxon>
    </lineage>
</organism>
<protein>
    <submittedName>
        <fullName evidence="1">Uncharacterized protein</fullName>
    </submittedName>
</protein>
<keyword evidence="2" id="KW-1185">Reference proteome</keyword>
<gene>
    <name evidence="1" type="ORF">D5396_18265</name>
</gene>
<comment type="caution">
    <text evidence="1">The sequence shown here is derived from an EMBL/GenBank/DDBJ whole genome shotgun (WGS) entry which is preliminary data.</text>
</comment>
<evidence type="ECO:0000313" key="2">
    <source>
        <dbReference type="Proteomes" id="UP000284119"/>
    </source>
</evidence>
<name>A0ABX9NVX9_9GAMM</name>
<evidence type="ECO:0000313" key="1">
    <source>
        <dbReference type="EMBL" id="RJT10747.1"/>
    </source>
</evidence>